<dbReference type="EMBL" id="RLII01000044">
    <property type="protein sequence ID" value="RXE57657.1"/>
    <property type="molecule type" value="Genomic_DNA"/>
</dbReference>
<dbReference type="Proteomes" id="UP000289166">
    <property type="component" value="Unassembled WGS sequence"/>
</dbReference>
<organism evidence="1 2">
    <name type="scientific">Acetivibrio mesophilus</name>
    <dbReference type="NCBI Taxonomy" id="2487273"/>
    <lineage>
        <taxon>Bacteria</taxon>
        <taxon>Bacillati</taxon>
        <taxon>Bacillota</taxon>
        <taxon>Clostridia</taxon>
        <taxon>Eubacteriales</taxon>
        <taxon>Oscillospiraceae</taxon>
        <taxon>Acetivibrio</taxon>
    </lineage>
</organism>
<accession>A0A4Q0I1V9</accession>
<evidence type="ECO:0000313" key="1">
    <source>
        <dbReference type="EMBL" id="RXE57657.1"/>
    </source>
</evidence>
<protein>
    <submittedName>
        <fullName evidence="1">Uncharacterized protein</fullName>
    </submittedName>
</protein>
<name>A0A4Q0I1V9_9FIRM</name>
<reference evidence="2" key="1">
    <citation type="submission" date="2018-11" db="EMBL/GenBank/DDBJ databases">
        <title>Genome sequencing of a novel mesophilic and cellulolytic organism within the genus Hungateiclostridium.</title>
        <authorList>
            <person name="Rettenmaier R."/>
            <person name="Liebl W."/>
            <person name="Zverlov V."/>
        </authorList>
    </citation>
    <scope>NUCLEOTIDE SEQUENCE [LARGE SCALE GENOMIC DNA]</scope>
    <source>
        <strain evidence="2">N2K1</strain>
    </source>
</reference>
<evidence type="ECO:0000313" key="2">
    <source>
        <dbReference type="Proteomes" id="UP000289166"/>
    </source>
</evidence>
<keyword evidence="2" id="KW-1185">Reference proteome</keyword>
<sequence length="71" mass="8371">MSVPKLLINLATYESKDIEVYLDKGFNTISFSNTFRDKWVPDINLIEIIKNQYKGFICIIRVQHKMLDSNF</sequence>
<dbReference type="AlphaFoldDB" id="A0A4Q0I1V9"/>
<proteinExistence type="predicted"/>
<gene>
    <name evidence="1" type="ORF">EFD62_16480</name>
</gene>
<comment type="caution">
    <text evidence="1">The sequence shown here is derived from an EMBL/GenBank/DDBJ whole genome shotgun (WGS) entry which is preliminary data.</text>
</comment>